<dbReference type="eggNOG" id="COG1132">
    <property type="taxonomic scope" value="Bacteria"/>
</dbReference>
<accession>W4VN24</accession>
<dbReference type="AlphaFoldDB" id="W4VN24"/>
<gene>
    <name evidence="2" type="ORF">JCM21714_3383</name>
</gene>
<evidence type="ECO:0000259" key="1">
    <source>
        <dbReference type="Pfam" id="PF00005"/>
    </source>
</evidence>
<protein>
    <submittedName>
        <fullName evidence="2">ABC transporter ATP-binding protein</fullName>
    </submittedName>
</protein>
<dbReference type="SUPFAM" id="SSF52540">
    <property type="entry name" value="P-loop containing nucleoside triphosphate hydrolases"/>
    <property type="match status" value="1"/>
</dbReference>
<dbReference type="InterPro" id="IPR027417">
    <property type="entry name" value="P-loop_NTPase"/>
</dbReference>
<dbReference type="Proteomes" id="UP000019102">
    <property type="component" value="Unassembled WGS sequence"/>
</dbReference>
<dbReference type="STRING" id="1298598.JCM21714_3383"/>
<dbReference type="EMBL" id="BAVS01000021">
    <property type="protein sequence ID" value="GAE94243.1"/>
    <property type="molecule type" value="Genomic_DNA"/>
</dbReference>
<evidence type="ECO:0000313" key="2">
    <source>
        <dbReference type="EMBL" id="GAE94243.1"/>
    </source>
</evidence>
<sequence length="74" mass="8256">MNLLFRFYDPQKGVIKIDDTNISSLYRQKARKNIGIVLQDPFIFTGTVLSNITLNDPSITREKAIASLKAVGAD</sequence>
<keyword evidence="3" id="KW-1185">Reference proteome</keyword>
<dbReference type="GO" id="GO:0005524">
    <property type="term" value="F:ATP binding"/>
    <property type="evidence" value="ECO:0007669"/>
    <property type="project" value="UniProtKB-KW"/>
</dbReference>
<dbReference type="InterPro" id="IPR003439">
    <property type="entry name" value="ABC_transporter-like_ATP-bd"/>
</dbReference>
<dbReference type="PANTHER" id="PTHR24221:SF430">
    <property type="entry name" value="MULTIDRUG RESISTANCE ABC TRANSPORTER ATP-BINDING_PERMEASE PROTEIN YHEH-RELATED"/>
    <property type="match status" value="1"/>
</dbReference>
<comment type="caution">
    <text evidence="2">The sequence shown here is derived from an EMBL/GenBank/DDBJ whole genome shotgun (WGS) entry which is preliminary data.</text>
</comment>
<dbReference type="InterPro" id="IPR039421">
    <property type="entry name" value="Type_1_exporter"/>
</dbReference>
<feature type="domain" description="ABC transporter" evidence="1">
    <location>
        <begin position="1"/>
        <end position="67"/>
    </location>
</feature>
<dbReference type="GO" id="GO:0034040">
    <property type="term" value="F:ATPase-coupled lipid transmembrane transporter activity"/>
    <property type="evidence" value="ECO:0007669"/>
    <property type="project" value="TreeGrafter"/>
</dbReference>
<name>W4VN24_9BACI</name>
<keyword evidence="2" id="KW-0547">Nucleotide-binding</keyword>
<dbReference type="Gene3D" id="3.40.50.300">
    <property type="entry name" value="P-loop containing nucleotide triphosphate hydrolases"/>
    <property type="match status" value="1"/>
</dbReference>
<dbReference type="PANTHER" id="PTHR24221">
    <property type="entry name" value="ATP-BINDING CASSETTE SUB-FAMILY B"/>
    <property type="match status" value="1"/>
</dbReference>
<dbReference type="GO" id="GO:0016887">
    <property type="term" value="F:ATP hydrolysis activity"/>
    <property type="evidence" value="ECO:0007669"/>
    <property type="project" value="InterPro"/>
</dbReference>
<proteinExistence type="predicted"/>
<organism evidence="2 3">
    <name type="scientific">Gracilibacillus boraciitolerans JCM 21714</name>
    <dbReference type="NCBI Taxonomy" id="1298598"/>
    <lineage>
        <taxon>Bacteria</taxon>
        <taxon>Bacillati</taxon>
        <taxon>Bacillota</taxon>
        <taxon>Bacilli</taxon>
        <taxon>Bacillales</taxon>
        <taxon>Bacillaceae</taxon>
        <taxon>Gracilibacillus</taxon>
    </lineage>
</organism>
<keyword evidence="2" id="KW-0067">ATP-binding</keyword>
<evidence type="ECO:0000313" key="3">
    <source>
        <dbReference type="Proteomes" id="UP000019102"/>
    </source>
</evidence>
<dbReference type="Pfam" id="PF00005">
    <property type="entry name" value="ABC_tran"/>
    <property type="match status" value="1"/>
</dbReference>
<reference evidence="2 3" key="1">
    <citation type="journal article" date="2014" name="Genome Announc.">
        <title>Draft Genome Sequence of the Boron-Tolerant and Moderately Halotolerant Bacterium Gracilibacillus boraciitolerans JCM 21714T.</title>
        <authorList>
            <person name="Ahmed I."/>
            <person name="Oshima K."/>
            <person name="Suda W."/>
            <person name="Kitamura K."/>
            <person name="Iida T."/>
            <person name="Ohmori Y."/>
            <person name="Fujiwara T."/>
            <person name="Hattori M."/>
            <person name="Ohkuma M."/>
        </authorList>
    </citation>
    <scope>NUCLEOTIDE SEQUENCE [LARGE SCALE GENOMIC DNA]</scope>
    <source>
        <strain evidence="2 3">JCM 21714</strain>
    </source>
</reference>